<dbReference type="AlphaFoldDB" id="A0A836CHI5"/>
<proteinExistence type="predicted"/>
<evidence type="ECO:0000313" key="2">
    <source>
        <dbReference type="Proteomes" id="UP000664859"/>
    </source>
</evidence>
<reference evidence="1" key="1">
    <citation type="submission" date="2021-02" db="EMBL/GenBank/DDBJ databases">
        <title>First Annotated Genome of the Yellow-green Alga Tribonema minus.</title>
        <authorList>
            <person name="Mahan K.M."/>
        </authorList>
    </citation>
    <scope>NUCLEOTIDE SEQUENCE</scope>
    <source>
        <strain evidence="1">UTEX B ZZ1240</strain>
    </source>
</reference>
<dbReference type="EMBL" id="JAFCMP010000122">
    <property type="protein sequence ID" value="KAG5185769.1"/>
    <property type="molecule type" value="Genomic_DNA"/>
</dbReference>
<comment type="caution">
    <text evidence="1">The sequence shown here is derived from an EMBL/GenBank/DDBJ whole genome shotgun (WGS) entry which is preliminary data.</text>
</comment>
<dbReference type="InterPro" id="IPR017850">
    <property type="entry name" value="Alkaline_phosphatase_core_sf"/>
</dbReference>
<dbReference type="Gene3D" id="3.30.1120.10">
    <property type="match status" value="1"/>
</dbReference>
<sequence length="179" mass="19355">MKLPAQAAGLPPVDSLNMWPYISGQAPVSPRREVIIAARKAGGGAQGIIDESGYKMLVGSILVAAWSKKVHPLKETPWGFAAFPKVDCGGGSDPTYPYDGACLFNVVDDPEERHNIAKLQPAVVARLAKRLWDASLTEIYPHMLPAPAQFSETEACEHAQLRLSGFEGPWIDKERGSCS</sequence>
<dbReference type="Proteomes" id="UP000664859">
    <property type="component" value="Unassembled WGS sequence"/>
</dbReference>
<protein>
    <submittedName>
        <fullName evidence="1">Uncharacterized protein</fullName>
    </submittedName>
</protein>
<keyword evidence="2" id="KW-1185">Reference proteome</keyword>
<dbReference type="Gene3D" id="3.40.720.10">
    <property type="entry name" value="Alkaline Phosphatase, subunit A"/>
    <property type="match status" value="1"/>
</dbReference>
<organism evidence="1 2">
    <name type="scientific">Tribonema minus</name>
    <dbReference type="NCBI Taxonomy" id="303371"/>
    <lineage>
        <taxon>Eukaryota</taxon>
        <taxon>Sar</taxon>
        <taxon>Stramenopiles</taxon>
        <taxon>Ochrophyta</taxon>
        <taxon>PX clade</taxon>
        <taxon>Xanthophyceae</taxon>
        <taxon>Tribonematales</taxon>
        <taxon>Tribonemataceae</taxon>
        <taxon>Tribonema</taxon>
    </lineage>
</organism>
<name>A0A836CHI5_9STRA</name>
<accession>A0A836CHI5</accession>
<dbReference type="OrthoDB" id="408574at2759"/>
<dbReference type="SUPFAM" id="SSF53649">
    <property type="entry name" value="Alkaline phosphatase-like"/>
    <property type="match status" value="1"/>
</dbReference>
<gene>
    <name evidence="1" type="ORF">JKP88DRAFT_289030</name>
</gene>
<evidence type="ECO:0000313" key="1">
    <source>
        <dbReference type="EMBL" id="KAG5185769.1"/>
    </source>
</evidence>